<reference evidence="2" key="1">
    <citation type="journal article" date="2019" name="Int. J. Syst. Evol. Microbiol.">
        <title>The Global Catalogue of Microorganisms (GCM) 10K type strain sequencing project: providing services to taxonomists for standard genome sequencing and annotation.</title>
        <authorList>
            <consortium name="The Broad Institute Genomics Platform"/>
            <consortium name="The Broad Institute Genome Sequencing Center for Infectious Disease"/>
            <person name="Wu L."/>
            <person name="Ma J."/>
        </authorList>
    </citation>
    <scope>NUCLEOTIDE SEQUENCE [LARGE SCALE GENOMIC DNA]</scope>
    <source>
        <strain evidence="2">KCTC 12848</strain>
    </source>
</reference>
<organism evidence="1 2">
    <name type="scientific">Saccharothrix xinjiangensis</name>
    <dbReference type="NCBI Taxonomy" id="204798"/>
    <lineage>
        <taxon>Bacteria</taxon>
        <taxon>Bacillati</taxon>
        <taxon>Actinomycetota</taxon>
        <taxon>Actinomycetes</taxon>
        <taxon>Pseudonocardiales</taxon>
        <taxon>Pseudonocardiaceae</taxon>
        <taxon>Saccharothrix</taxon>
    </lineage>
</organism>
<protein>
    <submittedName>
        <fullName evidence="1">Uncharacterized protein</fullName>
    </submittedName>
</protein>
<keyword evidence="2" id="KW-1185">Reference proteome</keyword>
<accession>A0ABV9XW87</accession>
<dbReference type="EMBL" id="JBHSJB010000007">
    <property type="protein sequence ID" value="MFC5053667.1"/>
    <property type="molecule type" value="Genomic_DNA"/>
</dbReference>
<proteinExistence type="predicted"/>
<evidence type="ECO:0000313" key="2">
    <source>
        <dbReference type="Proteomes" id="UP001595833"/>
    </source>
</evidence>
<sequence length="93" mass="10295">MADLFCVKHNEVHHLSAGQLERAFHVLAADYAAAVIEPDGAPERLHAGEEFHDHVPCPLALAKEATEVEGWFEWVEGLVEARRARAAETEPAR</sequence>
<evidence type="ECO:0000313" key="1">
    <source>
        <dbReference type="EMBL" id="MFC5053667.1"/>
    </source>
</evidence>
<name>A0ABV9XW87_9PSEU</name>
<dbReference type="RefSeq" id="WP_344036533.1">
    <property type="nucleotide sequence ID" value="NZ_BAAAKE010000005.1"/>
</dbReference>
<comment type="caution">
    <text evidence="1">The sequence shown here is derived from an EMBL/GenBank/DDBJ whole genome shotgun (WGS) entry which is preliminary data.</text>
</comment>
<gene>
    <name evidence="1" type="ORF">ACFPFM_07830</name>
</gene>
<dbReference type="Proteomes" id="UP001595833">
    <property type="component" value="Unassembled WGS sequence"/>
</dbReference>